<evidence type="ECO:0000313" key="2">
    <source>
        <dbReference type="Proteomes" id="UP001162992"/>
    </source>
</evidence>
<gene>
    <name evidence="1" type="ORF">O6H91_18G069700</name>
</gene>
<proteinExistence type="predicted"/>
<dbReference type="Proteomes" id="UP001162992">
    <property type="component" value="Chromosome 18"/>
</dbReference>
<accession>A0ACC2B2A3</accession>
<sequence length="110" mass="11689">MASLQMHFSLKLTSALLLMSNATAAPSSVSVAAGQTRATGYPSIVCGRGDMRTAKGKRTRQSYGNSRPRNKSKGRGLPVTPLPQSGIKKNVEPKSSEEVALELDETLLTT</sequence>
<protein>
    <submittedName>
        <fullName evidence="1">Uncharacterized protein</fullName>
    </submittedName>
</protein>
<organism evidence="1 2">
    <name type="scientific">Diphasiastrum complanatum</name>
    <name type="common">Issler's clubmoss</name>
    <name type="synonym">Lycopodium complanatum</name>
    <dbReference type="NCBI Taxonomy" id="34168"/>
    <lineage>
        <taxon>Eukaryota</taxon>
        <taxon>Viridiplantae</taxon>
        <taxon>Streptophyta</taxon>
        <taxon>Embryophyta</taxon>
        <taxon>Tracheophyta</taxon>
        <taxon>Lycopodiopsida</taxon>
        <taxon>Lycopodiales</taxon>
        <taxon>Lycopodiaceae</taxon>
        <taxon>Lycopodioideae</taxon>
        <taxon>Diphasiastrum</taxon>
    </lineage>
</organism>
<dbReference type="EMBL" id="CM055109">
    <property type="protein sequence ID" value="KAJ7523948.1"/>
    <property type="molecule type" value="Genomic_DNA"/>
</dbReference>
<keyword evidence="2" id="KW-1185">Reference proteome</keyword>
<name>A0ACC2B2A3_DIPCM</name>
<reference evidence="2" key="1">
    <citation type="journal article" date="2024" name="Proc. Natl. Acad. Sci. U.S.A.">
        <title>Extraordinary preservation of gene collinearity over three hundred million years revealed in homosporous lycophytes.</title>
        <authorList>
            <person name="Li C."/>
            <person name="Wickell D."/>
            <person name="Kuo L.Y."/>
            <person name="Chen X."/>
            <person name="Nie B."/>
            <person name="Liao X."/>
            <person name="Peng D."/>
            <person name="Ji J."/>
            <person name="Jenkins J."/>
            <person name="Williams M."/>
            <person name="Shu S."/>
            <person name="Plott C."/>
            <person name="Barry K."/>
            <person name="Rajasekar S."/>
            <person name="Grimwood J."/>
            <person name="Han X."/>
            <person name="Sun S."/>
            <person name="Hou Z."/>
            <person name="He W."/>
            <person name="Dai G."/>
            <person name="Sun C."/>
            <person name="Schmutz J."/>
            <person name="Leebens-Mack J.H."/>
            <person name="Li F.W."/>
            <person name="Wang L."/>
        </authorList>
    </citation>
    <scope>NUCLEOTIDE SEQUENCE [LARGE SCALE GENOMIC DNA]</scope>
    <source>
        <strain evidence="2">cv. PW_Plant_1</strain>
    </source>
</reference>
<comment type="caution">
    <text evidence="1">The sequence shown here is derived from an EMBL/GenBank/DDBJ whole genome shotgun (WGS) entry which is preliminary data.</text>
</comment>
<evidence type="ECO:0000313" key="1">
    <source>
        <dbReference type="EMBL" id="KAJ7523948.1"/>
    </source>
</evidence>